<sequence>MSPEAAARMFELDVLGDIRRMLPKPDRLSTPPDTPESLDVDNVFRELFHDDGDDGDGDGDAGTTAALSGAFVLSYTGPHTTAFAW</sequence>
<accession>C1MU25</accession>
<evidence type="ECO:0000313" key="2">
    <source>
        <dbReference type="Proteomes" id="UP000001876"/>
    </source>
</evidence>
<gene>
    <name evidence="1" type="ORF">MICPUCDRAFT_58643</name>
</gene>
<reference evidence="1 2" key="1">
    <citation type="journal article" date="2009" name="Science">
        <title>Green evolution and dynamic adaptations revealed by genomes of the marine picoeukaryotes Micromonas.</title>
        <authorList>
            <person name="Worden A.Z."/>
            <person name="Lee J.H."/>
            <person name="Mock T."/>
            <person name="Rouze P."/>
            <person name="Simmons M.P."/>
            <person name="Aerts A.L."/>
            <person name="Allen A.E."/>
            <person name="Cuvelier M.L."/>
            <person name="Derelle E."/>
            <person name="Everett M.V."/>
            <person name="Foulon E."/>
            <person name="Grimwood J."/>
            <person name="Gundlach H."/>
            <person name="Henrissat B."/>
            <person name="Napoli C."/>
            <person name="McDonald S.M."/>
            <person name="Parker M.S."/>
            <person name="Rombauts S."/>
            <person name="Salamov A."/>
            <person name="Von Dassow P."/>
            <person name="Badger J.H."/>
            <person name="Coutinho P.M."/>
            <person name="Demir E."/>
            <person name="Dubchak I."/>
            <person name="Gentemann C."/>
            <person name="Eikrem W."/>
            <person name="Gready J.E."/>
            <person name="John U."/>
            <person name="Lanier W."/>
            <person name="Lindquist E.A."/>
            <person name="Lucas S."/>
            <person name="Mayer K.F."/>
            <person name="Moreau H."/>
            <person name="Not F."/>
            <person name="Otillar R."/>
            <person name="Panaud O."/>
            <person name="Pangilinan J."/>
            <person name="Paulsen I."/>
            <person name="Piegu B."/>
            <person name="Poliakov A."/>
            <person name="Robbens S."/>
            <person name="Schmutz J."/>
            <person name="Toulza E."/>
            <person name="Wyss T."/>
            <person name="Zelensky A."/>
            <person name="Zhou K."/>
            <person name="Armbrust E.V."/>
            <person name="Bhattacharya D."/>
            <person name="Goodenough U.W."/>
            <person name="Van de Peer Y."/>
            <person name="Grigoriev I.V."/>
        </authorList>
    </citation>
    <scope>NUCLEOTIDE SEQUENCE [LARGE SCALE GENOMIC DNA]</scope>
    <source>
        <strain evidence="1 2">CCMP1545</strain>
    </source>
</reference>
<dbReference type="Proteomes" id="UP000001876">
    <property type="component" value="Unassembled WGS sequence"/>
</dbReference>
<dbReference type="KEGG" id="mpp:MICPUCDRAFT_58643"/>
<dbReference type="GeneID" id="9684863"/>
<protein>
    <submittedName>
        <fullName evidence="1">Predicted protein</fullName>
    </submittedName>
</protein>
<dbReference type="AlphaFoldDB" id="C1MU25"/>
<evidence type="ECO:0000313" key="1">
    <source>
        <dbReference type="EMBL" id="EEH56555.1"/>
    </source>
</evidence>
<dbReference type="RefSeq" id="XP_003059423.1">
    <property type="nucleotide sequence ID" value="XM_003059377.1"/>
</dbReference>
<name>C1MU25_MICPC</name>
<keyword evidence="2" id="KW-1185">Reference proteome</keyword>
<proteinExistence type="predicted"/>
<organism evidence="2">
    <name type="scientific">Micromonas pusilla (strain CCMP1545)</name>
    <name type="common">Picoplanktonic green alga</name>
    <dbReference type="NCBI Taxonomy" id="564608"/>
    <lineage>
        <taxon>Eukaryota</taxon>
        <taxon>Viridiplantae</taxon>
        <taxon>Chlorophyta</taxon>
        <taxon>Mamiellophyceae</taxon>
        <taxon>Mamiellales</taxon>
        <taxon>Mamiellaceae</taxon>
        <taxon>Micromonas</taxon>
    </lineage>
</organism>
<dbReference type="EMBL" id="GG663740">
    <property type="protein sequence ID" value="EEH56555.1"/>
    <property type="molecule type" value="Genomic_DNA"/>
</dbReference>